<dbReference type="SMART" id="SM00015">
    <property type="entry name" value="IQ"/>
    <property type="match status" value="3"/>
</dbReference>
<dbReference type="OrthoDB" id="6108017at2759"/>
<dbReference type="InterPro" id="IPR001609">
    <property type="entry name" value="Myosin_head_motor_dom-like"/>
</dbReference>
<dbReference type="GO" id="GO:0000146">
    <property type="term" value="F:microfilament motor activity"/>
    <property type="evidence" value="ECO:0007669"/>
    <property type="project" value="TreeGrafter"/>
</dbReference>
<evidence type="ECO:0000256" key="4">
    <source>
        <dbReference type="ARBA" id="ARBA00023054"/>
    </source>
</evidence>
<dbReference type="Pfam" id="PF00063">
    <property type="entry name" value="Myosin_head"/>
    <property type="match status" value="1"/>
</dbReference>
<dbReference type="InterPro" id="IPR000048">
    <property type="entry name" value="IQ_motif_EF-hand-BS"/>
</dbReference>
<reference evidence="13 14" key="1">
    <citation type="journal article" date="2019" name="Plant Biotechnol. J.">
        <title>The red bayberry genome and genetic basis of sex determination.</title>
        <authorList>
            <person name="Jia H.M."/>
            <person name="Jia H.J."/>
            <person name="Cai Q.L."/>
            <person name="Wang Y."/>
            <person name="Zhao H.B."/>
            <person name="Yang W.F."/>
            <person name="Wang G.Y."/>
            <person name="Li Y.H."/>
            <person name="Zhan D.L."/>
            <person name="Shen Y.T."/>
            <person name="Niu Q.F."/>
            <person name="Chang L."/>
            <person name="Qiu J."/>
            <person name="Zhao L."/>
            <person name="Xie H.B."/>
            <person name="Fu W.Y."/>
            <person name="Jin J."/>
            <person name="Li X.W."/>
            <person name="Jiao Y."/>
            <person name="Zhou C.C."/>
            <person name="Tu T."/>
            <person name="Chai C.Y."/>
            <person name="Gao J.L."/>
            <person name="Fan L.J."/>
            <person name="van de Weg E."/>
            <person name="Wang J.Y."/>
            <person name="Gao Z.S."/>
        </authorList>
    </citation>
    <scope>NUCLEOTIDE SEQUENCE [LARGE SCALE GENOMIC DNA]</scope>
    <source>
        <tissue evidence="13">Leaves</tissue>
    </source>
</reference>
<evidence type="ECO:0000313" key="13">
    <source>
        <dbReference type="EMBL" id="KAB1206443.1"/>
    </source>
</evidence>
<dbReference type="GO" id="GO:0005516">
    <property type="term" value="F:calmodulin binding"/>
    <property type="evidence" value="ECO:0007669"/>
    <property type="project" value="UniProtKB-KW"/>
</dbReference>
<protein>
    <submittedName>
        <fullName evidence="13">Myosin-1</fullName>
    </submittedName>
</protein>
<organism evidence="13 14">
    <name type="scientific">Morella rubra</name>
    <name type="common">Chinese bayberry</name>
    <dbReference type="NCBI Taxonomy" id="262757"/>
    <lineage>
        <taxon>Eukaryota</taxon>
        <taxon>Viridiplantae</taxon>
        <taxon>Streptophyta</taxon>
        <taxon>Embryophyta</taxon>
        <taxon>Tracheophyta</taxon>
        <taxon>Spermatophyta</taxon>
        <taxon>Magnoliopsida</taxon>
        <taxon>eudicotyledons</taxon>
        <taxon>Gunneridae</taxon>
        <taxon>Pentapetalae</taxon>
        <taxon>rosids</taxon>
        <taxon>fabids</taxon>
        <taxon>Fagales</taxon>
        <taxon>Myricaceae</taxon>
        <taxon>Morella</taxon>
    </lineage>
</organism>
<dbReference type="PROSITE" id="PS51844">
    <property type="entry name" value="SH3_LIKE"/>
    <property type="match status" value="1"/>
</dbReference>
<dbReference type="GO" id="GO:0005524">
    <property type="term" value="F:ATP binding"/>
    <property type="evidence" value="ECO:0007669"/>
    <property type="project" value="UniProtKB-UniRule"/>
</dbReference>
<evidence type="ECO:0000256" key="8">
    <source>
        <dbReference type="PROSITE-ProRule" id="PRU00782"/>
    </source>
</evidence>
<dbReference type="PANTHER" id="PTHR13140:SF780">
    <property type="entry name" value="MYOSIN-1"/>
    <property type="match status" value="1"/>
</dbReference>
<dbReference type="InterPro" id="IPR036961">
    <property type="entry name" value="Kinesin_motor_dom_sf"/>
</dbReference>
<evidence type="ECO:0000313" key="14">
    <source>
        <dbReference type="Proteomes" id="UP000516437"/>
    </source>
</evidence>
<proteinExistence type="inferred from homology"/>
<dbReference type="SMART" id="SM00242">
    <property type="entry name" value="MYSc"/>
    <property type="match status" value="1"/>
</dbReference>
<feature type="coiled-coil region" evidence="9">
    <location>
        <begin position="779"/>
        <end position="827"/>
    </location>
</feature>
<dbReference type="SUPFAM" id="SSF52540">
    <property type="entry name" value="P-loop containing nucleoside triphosphate hydrolases"/>
    <property type="match status" value="1"/>
</dbReference>
<dbReference type="GO" id="GO:0030048">
    <property type="term" value="P:actin filament-based movement"/>
    <property type="evidence" value="ECO:0007669"/>
    <property type="project" value="UniProtKB-ARBA"/>
</dbReference>
<dbReference type="Pfam" id="PF00612">
    <property type="entry name" value="IQ"/>
    <property type="match status" value="2"/>
</dbReference>
<dbReference type="Gene3D" id="1.20.120.720">
    <property type="entry name" value="Myosin VI head, motor domain, U50 subdomain"/>
    <property type="match status" value="1"/>
</dbReference>
<dbReference type="Gene3D" id="1.20.58.530">
    <property type="match status" value="1"/>
</dbReference>
<dbReference type="InterPro" id="IPR027417">
    <property type="entry name" value="P-loop_NTPase"/>
</dbReference>
<evidence type="ECO:0000256" key="3">
    <source>
        <dbReference type="ARBA" id="ARBA00022860"/>
    </source>
</evidence>
<keyword evidence="7 8" id="KW-0009">Actin-binding</keyword>
<evidence type="ECO:0000256" key="10">
    <source>
        <dbReference type="SAM" id="MobiDB-lite"/>
    </source>
</evidence>
<evidence type="ECO:0000256" key="9">
    <source>
        <dbReference type="SAM" id="Coils"/>
    </source>
</evidence>
<evidence type="ECO:0000259" key="11">
    <source>
        <dbReference type="PROSITE" id="PS51456"/>
    </source>
</evidence>
<dbReference type="GO" id="GO:0016459">
    <property type="term" value="C:myosin complex"/>
    <property type="evidence" value="ECO:0007669"/>
    <property type="project" value="UniProtKB-KW"/>
</dbReference>
<keyword evidence="6 8" id="KW-0505">Motor protein</keyword>
<dbReference type="PROSITE" id="PS50096">
    <property type="entry name" value="IQ"/>
    <property type="match status" value="2"/>
</dbReference>
<dbReference type="AlphaFoldDB" id="A0A6A1V1B5"/>
<keyword evidence="14" id="KW-1185">Reference proteome</keyword>
<dbReference type="GO" id="GO:0051015">
    <property type="term" value="F:actin filament binding"/>
    <property type="evidence" value="ECO:0007669"/>
    <property type="project" value="TreeGrafter"/>
</dbReference>
<evidence type="ECO:0000259" key="12">
    <source>
        <dbReference type="PROSITE" id="PS51844"/>
    </source>
</evidence>
<dbReference type="GO" id="GO:0016020">
    <property type="term" value="C:membrane"/>
    <property type="evidence" value="ECO:0007669"/>
    <property type="project" value="TreeGrafter"/>
</dbReference>
<dbReference type="PANTHER" id="PTHR13140">
    <property type="entry name" value="MYOSIN"/>
    <property type="match status" value="1"/>
</dbReference>
<name>A0A6A1V1B5_9ROSI</name>
<gene>
    <name evidence="13" type="ORF">CJ030_MR7G000101</name>
</gene>
<dbReference type="PRINTS" id="PR00193">
    <property type="entry name" value="MYOSINHEAVY"/>
</dbReference>
<keyword evidence="3" id="KW-0112">Calmodulin-binding</keyword>
<evidence type="ECO:0000256" key="6">
    <source>
        <dbReference type="ARBA" id="ARBA00023175"/>
    </source>
</evidence>
<sequence length="982" mass="109368">MSQNSLVPASFQSIRSLPGDFRFAGSPTSDCLEKSEDWSSGNVNVIASSIPEYGNVGGGVVGGAEGTGSEMEQALDDSPYGGNVVSVDDRPLVGDEDLDSVASYLPSISPSSGDHRWGDTTSYAAKKKLQSWIQLPNGNWELGKILATSATESIISLPDGKVLNVTTESLVHANPDILDGVDDLMQLSYLNEPTVLYNLQYRYKKDMIYTKAGPVLVAINPFKKVPLYGNDYIEAYKCKSIESPHVYAITDTAIREMIRDEVNQSIIISGESGAGKTETAKIAMQYLAALGGGSGIECEILKTNPILEAFVTVSSGNASPEDASVEVMATTVSVDNLREMSQGKLIEIHFSETGKISGANIKTFLLEKSRVVQCTEGERSYHIFYQLCAGAPASLRGKLNLKSADEYKYLRQSNCYSITGVNDAEQFRIVLEALDVVHIRKEDQQSVFAMLAAVLWLGNISFSIVDNENHVEAVADEGLDNVAKLIGCDVGGLNLALSTRKMRVGTDIIVQKLTLSQAIETRDALAKSIYACLFDWLVEQINKSLAVGKRRTGRSISILDIYGFESFDRNSFEQFCINYANERLQQHFNRHLFKLEQEEYIQDGIDWAKVDFEDNHDCLSLFEKKPLGLLSLLDEESTFPNGTDLTFANKLKQHLDSNSCFRGERGKAFSVCHYAGEILEELVRVNIATFVHAVVRGEKTRKEYAVLLLRHRAACVIQKRMKGRIARKKFKSTHAASMVLQSVVRGWLVRRYSGDIGLLKLGVMEADKSDEVLVKSSFLAELQRRVLKAEAALREKEEENDILHQRLQQYESRWSEYEVKMKSMEEVWQKQMRSLQSSLSIAKKSLAIDDSARSSDASVNASDERDYSSDMASNHKQVESNGLRPMSAGLSVISRLAEEFEQRSQVFGDDAKFLVEVKSGQVDASLNPDQELRRLKQMFEGWKKDYGARLRETKVILHKLGNDDGTVAKRKWWGRRNSSRIN</sequence>
<keyword evidence="5 8" id="KW-0518">Myosin</keyword>
<dbReference type="GO" id="GO:0005737">
    <property type="term" value="C:cytoplasm"/>
    <property type="evidence" value="ECO:0007669"/>
    <property type="project" value="TreeGrafter"/>
</dbReference>
<feature type="region of interest" description="Disordered" evidence="10">
    <location>
        <begin position="852"/>
        <end position="882"/>
    </location>
</feature>
<dbReference type="Gene3D" id="3.40.850.10">
    <property type="entry name" value="Kinesin motor domain"/>
    <property type="match status" value="1"/>
</dbReference>
<evidence type="ECO:0000256" key="7">
    <source>
        <dbReference type="ARBA" id="ARBA00023203"/>
    </source>
</evidence>
<keyword evidence="1 8" id="KW-0547">Nucleotide-binding</keyword>
<feature type="domain" description="Myosin motor" evidence="11">
    <location>
        <begin position="179"/>
        <end position="678"/>
    </location>
</feature>
<dbReference type="GO" id="GO:0007015">
    <property type="term" value="P:actin filament organization"/>
    <property type="evidence" value="ECO:0007669"/>
    <property type="project" value="TreeGrafter"/>
</dbReference>
<dbReference type="SMR" id="A0A6A1V1B5"/>
<dbReference type="InterPro" id="IPR057535">
    <property type="entry name" value="MYO1-3_N_SH3"/>
</dbReference>
<comment type="caution">
    <text evidence="8">Lacks conserved residue(s) required for the propagation of feature annotation.</text>
</comment>
<feature type="domain" description="Myosin N-terminal SH3-like" evidence="12">
    <location>
        <begin position="126"/>
        <end position="175"/>
    </location>
</feature>
<dbReference type="Gene3D" id="1.20.5.190">
    <property type="match status" value="1"/>
</dbReference>
<feature type="binding site" evidence="8">
    <location>
        <begin position="270"/>
        <end position="277"/>
    </location>
    <ligand>
        <name>ATP</name>
        <dbReference type="ChEBI" id="CHEBI:30616"/>
    </ligand>
</feature>
<evidence type="ECO:0000256" key="1">
    <source>
        <dbReference type="ARBA" id="ARBA00022741"/>
    </source>
</evidence>
<dbReference type="InterPro" id="IPR004009">
    <property type="entry name" value="SH3_Myosin"/>
</dbReference>
<dbReference type="Pfam" id="PF25369">
    <property type="entry name" value="SH3_VIII-1_N"/>
    <property type="match status" value="1"/>
</dbReference>
<evidence type="ECO:0000256" key="5">
    <source>
        <dbReference type="ARBA" id="ARBA00023123"/>
    </source>
</evidence>
<comment type="similarity">
    <text evidence="8">Belongs to the TRAFAC class myosin-kinesin ATPase superfamily. Myosin family.</text>
</comment>
<keyword evidence="4 9" id="KW-0175">Coiled coil</keyword>
<dbReference type="PROSITE" id="PS51456">
    <property type="entry name" value="MYOSIN_MOTOR"/>
    <property type="match status" value="1"/>
</dbReference>
<accession>A0A6A1V1B5</accession>
<dbReference type="EMBL" id="RXIC02000025">
    <property type="protein sequence ID" value="KAB1206443.1"/>
    <property type="molecule type" value="Genomic_DNA"/>
</dbReference>
<dbReference type="Proteomes" id="UP000516437">
    <property type="component" value="Chromosome 7"/>
</dbReference>
<keyword evidence="2 8" id="KW-0067">ATP-binding</keyword>
<evidence type="ECO:0000256" key="2">
    <source>
        <dbReference type="ARBA" id="ARBA00022840"/>
    </source>
</evidence>
<comment type="caution">
    <text evidence="13">The sequence shown here is derived from an EMBL/GenBank/DDBJ whole genome shotgun (WGS) entry which is preliminary data.</text>
</comment>